<name>R4YRW8_OLEAN</name>
<dbReference type="InterPro" id="IPR029058">
    <property type="entry name" value="AB_hydrolase_fold"/>
</dbReference>
<sequence length="263" mass="29929">MKDILHFSHANGFPAGSYSTLLSYLSDDFEIGMIDRLGHHKDYPVTDNWSFLVKQLIDYFECTYTQPVYAVGHSLGGILSMMVATQRPDLVKGLIMLDAPLLTAFEARSLTLVKRLGWMDKVTPSGRTLGRKEEWGSVEQASNYFRGKRLFSAFDERCLNDYVNNGTQDHVDGGRRLHFNVEAEISIYRTIPSNLHCTKRLSMPSAVIAAKYSDVFKRRHGFKMSRQLGMDVSWLEGTHMLPLEKPEATAKLIKQYILSWQAL</sequence>
<evidence type="ECO:0000313" key="3">
    <source>
        <dbReference type="Proteomes" id="UP000032749"/>
    </source>
</evidence>
<organism evidence="2 3">
    <name type="scientific">Oleispira antarctica RB-8</name>
    <dbReference type="NCBI Taxonomy" id="698738"/>
    <lineage>
        <taxon>Bacteria</taxon>
        <taxon>Pseudomonadati</taxon>
        <taxon>Pseudomonadota</taxon>
        <taxon>Gammaproteobacteria</taxon>
        <taxon>Oceanospirillales</taxon>
        <taxon>Oceanospirillaceae</taxon>
        <taxon>Oleispira</taxon>
    </lineage>
</organism>
<dbReference type="OrthoDB" id="5729753at2"/>
<keyword evidence="3" id="KW-1185">Reference proteome</keyword>
<dbReference type="InterPro" id="IPR000073">
    <property type="entry name" value="AB_hydrolase_1"/>
</dbReference>
<dbReference type="SUPFAM" id="SSF53474">
    <property type="entry name" value="alpha/beta-Hydrolases"/>
    <property type="match status" value="1"/>
</dbReference>
<evidence type="ECO:0000259" key="1">
    <source>
        <dbReference type="Pfam" id="PF00561"/>
    </source>
</evidence>
<reference evidence="2 3" key="1">
    <citation type="journal article" date="2013" name="Nat. Commun.">
        <title>Genome sequence and functional genomic analysis of the oil-degrading bacterium Oleispira antarctica.</title>
        <authorList>
            <person name="Kube M."/>
            <person name="Chernikova T.N."/>
            <person name="Al-Ramahi Y."/>
            <person name="Beloqui A."/>
            <person name="Lopez-Cortez N."/>
            <person name="Guazzaroni M.E."/>
            <person name="Heipieper H.J."/>
            <person name="Klages S."/>
            <person name="Kotsyurbenko O.R."/>
            <person name="Langer I."/>
            <person name="Nechitaylo T.Y."/>
            <person name="Lunsdorf H."/>
            <person name="Fernandez M."/>
            <person name="Juarez S."/>
            <person name="Ciordia S."/>
            <person name="Singer A."/>
            <person name="Kagan O."/>
            <person name="Egorova O."/>
            <person name="Petit P.A."/>
            <person name="Stogios P."/>
            <person name="Kim Y."/>
            <person name="Tchigvintsev A."/>
            <person name="Flick R."/>
            <person name="Denaro R."/>
            <person name="Genovese M."/>
            <person name="Albar J.P."/>
            <person name="Reva O.N."/>
            <person name="Martinez-Gomariz M."/>
            <person name="Tran H."/>
            <person name="Ferrer M."/>
            <person name="Savchenko A."/>
            <person name="Yakunin A.F."/>
            <person name="Yakimov M.M."/>
            <person name="Golyshina O.V."/>
            <person name="Reinhardt R."/>
            <person name="Golyshin P.N."/>
        </authorList>
    </citation>
    <scope>NUCLEOTIDE SEQUENCE [LARGE SCALE GENOMIC DNA]</scope>
</reference>
<dbReference type="PANTHER" id="PTHR43194:SF2">
    <property type="entry name" value="PEROXISOMAL MEMBRANE PROTEIN LPX1"/>
    <property type="match status" value="1"/>
</dbReference>
<proteinExistence type="predicted"/>
<dbReference type="Gene3D" id="3.40.50.1820">
    <property type="entry name" value="alpha/beta hydrolase"/>
    <property type="match status" value="1"/>
</dbReference>
<dbReference type="AlphaFoldDB" id="R4YRW8"/>
<protein>
    <submittedName>
        <fullName evidence="2">Alpha/beta hydrolase fold protein</fullName>
    </submittedName>
</protein>
<dbReference type="HOGENOM" id="CLU_020336_22_0_6"/>
<dbReference type="Pfam" id="PF00561">
    <property type="entry name" value="Abhydrolase_1"/>
    <property type="match status" value="1"/>
</dbReference>
<accession>R4YRW8</accession>
<dbReference type="KEGG" id="oai:OLEAN_C17970"/>
<gene>
    <name evidence="2" type="ORF">OLEAN_C17970</name>
</gene>
<dbReference type="GO" id="GO:0016787">
    <property type="term" value="F:hydrolase activity"/>
    <property type="evidence" value="ECO:0007669"/>
    <property type="project" value="UniProtKB-KW"/>
</dbReference>
<feature type="domain" description="AB hydrolase-1" evidence="1">
    <location>
        <begin position="11"/>
        <end position="218"/>
    </location>
</feature>
<dbReference type="Proteomes" id="UP000032749">
    <property type="component" value="Chromosome"/>
</dbReference>
<dbReference type="EMBL" id="FO203512">
    <property type="protein sequence ID" value="CCK75973.1"/>
    <property type="molecule type" value="Genomic_DNA"/>
</dbReference>
<evidence type="ECO:0000313" key="2">
    <source>
        <dbReference type="EMBL" id="CCK75973.1"/>
    </source>
</evidence>
<dbReference type="PANTHER" id="PTHR43194">
    <property type="entry name" value="HYDROLASE ALPHA/BETA FOLD FAMILY"/>
    <property type="match status" value="1"/>
</dbReference>
<dbReference type="InterPro" id="IPR050228">
    <property type="entry name" value="Carboxylesterase_BioH"/>
</dbReference>
<dbReference type="STRING" id="698738.OLEAN_C17970"/>
<keyword evidence="2" id="KW-0378">Hydrolase</keyword>
<dbReference type="PATRIC" id="fig|698738.3.peg.1861"/>